<reference evidence="2" key="1">
    <citation type="submission" date="2023-05" db="EMBL/GenBank/DDBJ databases">
        <title>[olsenella] sp. nov., isolated from a pig farm feces dump.</title>
        <authorList>
            <person name="Chang Y.-H."/>
        </authorList>
    </citation>
    <scope>NUCLEOTIDE SEQUENCE</scope>
    <source>
        <strain evidence="2">YH-ols2217</strain>
    </source>
</reference>
<name>A0ABT6ZJ67_9ACTN</name>
<organism evidence="2 3">
    <name type="scientific">Kribbibacterium absianum</name>
    <dbReference type="NCBI Taxonomy" id="3044210"/>
    <lineage>
        <taxon>Bacteria</taxon>
        <taxon>Bacillati</taxon>
        <taxon>Actinomycetota</taxon>
        <taxon>Coriobacteriia</taxon>
        <taxon>Coriobacteriales</taxon>
        <taxon>Kribbibacteriaceae</taxon>
        <taxon>Kribbibacterium</taxon>
    </lineage>
</organism>
<feature type="domain" description="SHIRT" evidence="1">
    <location>
        <begin position="180"/>
        <end position="232"/>
    </location>
</feature>
<comment type="caution">
    <text evidence="2">The sequence shown here is derived from an EMBL/GenBank/DDBJ whole genome shotgun (WGS) entry which is preliminary data.</text>
</comment>
<accession>A0ABT6ZJ67</accession>
<protein>
    <submittedName>
        <fullName evidence="2">SHIRT domain-containing protein</fullName>
    </submittedName>
</protein>
<proteinExistence type="predicted"/>
<evidence type="ECO:0000313" key="2">
    <source>
        <dbReference type="EMBL" id="MDJ1129090.1"/>
    </source>
</evidence>
<dbReference type="InterPro" id="IPR041030">
    <property type="entry name" value="SHIRT"/>
</dbReference>
<evidence type="ECO:0000313" key="3">
    <source>
        <dbReference type="Proteomes" id="UP001431693"/>
    </source>
</evidence>
<dbReference type="EMBL" id="JASJEX010000002">
    <property type="protein sequence ID" value="MDJ1129090.1"/>
    <property type="molecule type" value="Genomic_DNA"/>
</dbReference>
<sequence>MPAQGAVVSASAEARPVRLVASLERVDGTAAVRPGDDVAFRVSVGSFLDGAGLEDSLDARLADADLAVSINGAPVQPDSLVAGEGPGVYTVSHRVSEQDAALGAVEAALDVRATYEGVLAVPNGAPLRSRAAVAASLVASAPLSSPHGVTYRFVWDAPTTDAAPVPQGLTAPRDRAVHWPGDTVAVMQPEVTSVALREGTWSFRGWTLDGEPVGASVPMRDEGLVFQGSWAFAPAPRHSVTYGFSGDAPAVAPPATVRAYAGDAVALPQLDPVPETRLTDRGVLKDGTWRFCGWTVDGDEPAATVSGDMALEGSWAWSVPARPAEAAVALAGHEGVYDGQGHSVAVDGLLSGDVASYASLRHVSGPVPARARVSTEPPSRCDAGATSVSVTVSNQGFADDAEATALLTVRPRPVRIAVDDATWVAGEPEPAYTGSVEMARWGSAEQRGLLDRAHLGRVSFRRVVDTTLPGVYEGAIGARYVENPNYDVEVLPGTLTIVAPAARPRGERV</sequence>
<dbReference type="RefSeq" id="WP_283722731.1">
    <property type="nucleotide sequence ID" value="NZ_JASJEX010000002.1"/>
</dbReference>
<keyword evidence="3" id="KW-1185">Reference proteome</keyword>
<gene>
    <name evidence="2" type="ORF">QJ043_03195</name>
</gene>
<evidence type="ECO:0000259" key="1">
    <source>
        <dbReference type="Pfam" id="PF18655"/>
    </source>
</evidence>
<dbReference type="Proteomes" id="UP001431693">
    <property type="component" value="Unassembled WGS sequence"/>
</dbReference>
<dbReference type="Pfam" id="PF18655">
    <property type="entry name" value="SHIRT"/>
    <property type="match status" value="1"/>
</dbReference>